<dbReference type="Proteomes" id="UP000324974">
    <property type="component" value="Chromosome"/>
</dbReference>
<protein>
    <submittedName>
        <fullName evidence="2">DNA-binding protein</fullName>
    </submittedName>
</protein>
<reference evidence="3" key="1">
    <citation type="submission" date="2019-08" db="EMBL/GenBank/DDBJ databases">
        <title>Limnoglobus roseus gen. nov., sp. nov., a novel freshwater planctomycete with a giant genome from the family Gemmataceae.</title>
        <authorList>
            <person name="Kulichevskaya I.S."/>
            <person name="Naumoff D.G."/>
            <person name="Miroshnikov K."/>
            <person name="Ivanova A."/>
            <person name="Philippov D.A."/>
            <person name="Hakobyan A."/>
            <person name="Rijpstra I.C."/>
            <person name="Sinninghe Damste J.S."/>
            <person name="Liesack W."/>
            <person name="Dedysh S.N."/>
        </authorList>
    </citation>
    <scope>NUCLEOTIDE SEQUENCE [LARGE SCALE GENOMIC DNA]</scope>
    <source>
        <strain evidence="3">PX52</strain>
    </source>
</reference>
<proteinExistence type="predicted"/>
<evidence type="ECO:0000313" key="2">
    <source>
        <dbReference type="EMBL" id="QEL19166.1"/>
    </source>
</evidence>
<evidence type="ECO:0000256" key="1">
    <source>
        <dbReference type="SAM" id="MobiDB-lite"/>
    </source>
</evidence>
<dbReference type="OrthoDB" id="7729387at2"/>
<accession>A0A5C1AMH1</accession>
<dbReference type="AlphaFoldDB" id="A0A5C1AMH1"/>
<sequence>MPVDSGLLTISQVAARLPGTRGAGRVHPATVTRWILVGCPARDRRRVKLAAIRAGSRWLIRDTDLQAFFAALAADAPPGPPDKPDRTSTERRKAVDRATQDLTRMGA</sequence>
<gene>
    <name evidence="2" type="ORF">PX52LOC_06224</name>
</gene>
<feature type="compositionally biased region" description="Basic and acidic residues" evidence="1">
    <location>
        <begin position="82"/>
        <end position="99"/>
    </location>
</feature>
<dbReference type="GO" id="GO:0003677">
    <property type="term" value="F:DNA binding"/>
    <property type="evidence" value="ECO:0007669"/>
    <property type="project" value="UniProtKB-KW"/>
</dbReference>
<keyword evidence="2" id="KW-0238">DNA-binding</keyword>
<dbReference type="RefSeq" id="WP_149113595.1">
    <property type="nucleotide sequence ID" value="NZ_CP042425.1"/>
</dbReference>
<evidence type="ECO:0000313" key="3">
    <source>
        <dbReference type="Proteomes" id="UP000324974"/>
    </source>
</evidence>
<dbReference type="EMBL" id="CP042425">
    <property type="protein sequence ID" value="QEL19166.1"/>
    <property type="molecule type" value="Genomic_DNA"/>
</dbReference>
<dbReference type="KEGG" id="lrs:PX52LOC_06224"/>
<feature type="region of interest" description="Disordered" evidence="1">
    <location>
        <begin position="74"/>
        <end position="107"/>
    </location>
</feature>
<organism evidence="2 3">
    <name type="scientific">Limnoglobus roseus</name>
    <dbReference type="NCBI Taxonomy" id="2598579"/>
    <lineage>
        <taxon>Bacteria</taxon>
        <taxon>Pseudomonadati</taxon>
        <taxon>Planctomycetota</taxon>
        <taxon>Planctomycetia</taxon>
        <taxon>Gemmatales</taxon>
        <taxon>Gemmataceae</taxon>
        <taxon>Limnoglobus</taxon>
    </lineage>
</organism>
<name>A0A5C1AMH1_9BACT</name>
<keyword evidence="3" id="KW-1185">Reference proteome</keyword>